<proteinExistence type="predicted"/>
<keyword evidence="7" id="KW-0325">Glycoprotein</keyword>
<dbReference type="Pfam" id="PF00839">
    <property type="entry name" value="Cys_rich_FGFR"/>
    <property type="match status" value="8"/>
</dbReference>
<dbReference type="InterPro" id="IPR039728">
    <property type="entry name" value="GLG1"/>
</dbReference>
<keyword evidence="6" id="KW-0472">Membrane</keyword>
<dbReference type="PANTHER" id="PTHR11884">
    <property type="entry name" value="SELECTIN LIGAND RELATED"/>
    <property type="match status" value="1"/>
</dbReference>
<feature type="region of interest" description="Disordered" evidence="8">
    <location>
        <begin position="950"/>
        <end position="982"/>
    </location>
</feature>
<keyword evidence="2" id="KW-0812">Transmembrane</keyword>
<name>A0A061SAU2_9CHLO</name>
<feature type="compositionally biased region" description="Pro residues" evidence="8">
    <location>
        <begin position="973"/>
        <end position="982"/>
    </location>
</feature>
<dbReference type="AlphaFoldDB" id="A0A061SAU2"/>
<evidence type="ECO:0000256" key="3">
    <source>
        <dbReference type="ARBA" id="ARBA00022729"/>
    </source>
</evidence>
<feature type="non-terminal residue" evidence="10">
    <location>
        <position position="982"/>
    </location>
</feature>
<keyword evidence="3 9" id="KW-0732">Signal</keyword>
<feature type="signal peptide" evidence="9">
    <location>
        <begin position="1"/>
        <end position="19"/>
    </location>
</feature>
<organism evidence="10">
    <name type="scientific">Tetraselmis sp. GSL018</name>
    <dbReference type="NCBI Taxonomy" id="582737"/>
    <lineage>
        <taxon>Eukaryota</taxon>
        <taxon>Viridiplantae</taxon>
        <taxon>Chlorophyta</taxon>
        <taxon>core chlorophytes</taxon>
        <taxon>Chlorodendrophyceae</taxon>
        <taxon>Chlorodendrales</taxon>
        <taxon>Chlorodendraceae</taxon>
        <taxon>Tetraselmis</taxon>
    </lineage>
</organism>
<dbReference type="PROSITE" id="PS51289">
    <property type="entry name" value="GLG1_C_RICH"/>
    <property type="match status" value="4"/>
</dbReference>
<evidence type="ECO:0000256" key="2">
    <source>
        <dbReference type="ARBA" id="ARBA00022692"/>
    </source>
</evidence>
<evidence type="ECO:0000256" key="1">
    <source>
        <dbReference type="ARBA" id="ARBA00004479"/>
    </source>
</evidence>
<evidence type="ECO:0000256" key="6">
    <source>
        <dbReference type="ARBA" id="ARBA00023136"/>
    </source>
</evidence>
<evidence type="ECO:0000256" key="7">
    <source>
        <dbReference type="ARBA" id="ARBA00023180"/>
    </source>
</evidence>
<keyword evidence="4" id="KW-0677">Repeat</keyword>
<feature type="region of interest" description="Disordered" evidence="8">
    <location>
        <begin position="905"/>
        <end position="938"/>
    </location>
</feature>
<evidence type="ECO:0000256" key="5">
    <source>
        <dbReference type="ARBA" id="ARBA00022989"/>
    </source>
</evidence>
<evidence type="ECO:0000256" key="8">
    <source>
        <dbReference type="SAM" id="MobiDB-lite"/>
    </source>
</evidence>
<accession>A0A061SAU2</accession>
<evidence type="ECO:0000313" key="10">
    <source>
        <dbReference type="EMBL" id="JAC79901.1"/>
    </source>
</evidence>
<dbReference type="InterPro" id="IPR001893">
    <property type="entry name" value="Cys-rich_GLG1_repeat"/>
</dbReference>
<evidence type="ECO:0000256" key="4">
    <source>
        <dbReference type="ARBA" id="ARBA00022737"/>
    </source>
</evidence>
<keyword evidence="5" id="KW-1133">Transmembrane helix</keyword>
<dbReference type="PANTHER" id="PTHR11884:SF1">
    <property type="entry name" value="GOLGI APPARATUS PROTEIN 1"/>
    <property type="match status" value="1"/>
</dbReference>
<dbReference type="GO" id="GO:0000139">
    <property type="term" value="C:Golgi membrane"/>
    <property type="evidence" value="ECO:0007669"/>
    <property type="project" value="InterPro"/>
</dbReference>
<dbReference type="InterPro" id="IPR017873">
    <property type="entry name" value="Cys-rich_GLG1_repeat_euk"/>
</dbReference>
<dbReference type="EMBL" id="GBEZ01005403">
    <property type="protein sequence ID" value="JAC79901.1"/>
    <property type="molecule type" value="Transcribed_RNA"/>
</dbReference>
<protein>
    <submittedName>
        <fullName evidence="10">Golgi apparatus protein 1</fullName>
    </submittedName>
</protein>
<reference evidence="10" key="1">
    <citation type="submission" date="2014-05" db="EMBL/GenBank/DDBJ databases">
        <title>The transcriptome of the halophilic microalga Tetraselmis sp. GSL018 isolated from the Great Salt Lake, Utah.</title>
        <authorList>
            <person name="Jinkerson R.E."/>
            <person name="D'Adamo S."/>
            <person name="Posewitz M.C."/>
        </authorList>
    </citation>
    <scope>NUCLEOTIDE SEQUENCE</scope>
    <source>
        <strain evidence="10">GSL018</strain>
    </source>
</reference>
<comment type="subcellular location">
    <subcellularLocation>
        <location evidence="1">Membrane</location>
        <topology evidence="1">Single-pass type I membrane protein</topology>
    </subcellularLocation>
</comment>
<sequence>MQWSVPLVLAVLLRAAVQAWSLSDINPEGACKSSIQLHCKQFLPDGARGRSLLVTASDDWKVDNLSRNTATQGRRNSAARSPVRLKGNTSAILPWLLQKYNITNLPANTTSPVAKCLRNVMMQQRLSINVGAPLSEACMHDVRSFFAAQAEDIRNDLKLMEACAPEIKGFCSRVVPGEGRVLSCLKASKPALSDRCSAMVTKRQLYSSEDISFDARLKSACNNDLEKYCKDVPWGSGGKKACLEAVLKRRGKDGKLEPACSAALYRRALEDSEDIRFDYRLADTCAADKAKFCASVLPGQARVIQCLESHMDDKSFHWACKRLLQARAMRKSRDVRLDFRFRMMCRKDVNLLCPDFTQLVTKPWLKTDLRGSDLIECMWDKMDNITSPDCREHMSMMRQRSSLNPMYDSPLQRGCAAEVKELCSDIAPSQTFMLTSCLNRKKLEGYLVSQQCSVVLMKRLVMASKDFKLNPILQRACNQEFARYCVDASTEDDSGVECLIRHRKEHDFGRRCSDALSQFAMEMTTDVRLVHSVARGCAKEIGSLCQGIEPGEGRVISCLQAKRSHITSSACRDAVLKITGLATDDWRMDYNLYTSCQQDVEKHCAGVEPGEGRVHQCLRANSDRLSPRCLMAERMMEELESEDIRVNPRLKVCTSAARRFCADVPAGDAARISCLQDHMAEDSFPTDCFHVMEDIVEKASTRFYLNPRVKRMCNNDVNRYCRWSDMKPDDPDGSILACLANRITQTESECRRELVRVVRLQLWRYRTGMPLTSPCDGDAMKHCHLGTVAAPYLQSGYISECLMRSSANLTRGCWALISLPDADGIRQAARLEAKYWHREFAQEAFNEVAGNVRQSIFGEVRPGGQNGAAPSRFSRPSGECLGTAVPGHPSPPPPCLPFETREKERSIGLERSRGHGKKREGGGGGVHRSATAHSRRAGSSYLSLGLPWHSTGGRASPHPMMTGTMVQTQAVPLSPPLPPKKK</sequence>
<evidence type="ECO:0000256" key="9">
    <source>
        <dbReference type="SAM" id="SignalP"/>
    </source>
</evidence>
<feature type="chain" id="PRO_5001606274" evidence="9">
    <location>
        <begin position="20"/>
        <end position="982"/>
    </location>
</feature>
<gene>
    <name evidence="10" type="ORF">TSPGSL018_11571</name>
</gene>